<accession>A0ABW3IA31</accession>
<protein>
    <recommendedName>
        <fullName evidence="5">DUF4407 domain-containing protein</fullName>
    </recommendedName>
</protein>
<evidence type="ECO:0000313" key="4">
    <source>
        <dbReference type="Proteomes" id="UP001596996"/>
    </source>
</evidence>
<organism evidence="3 4">
    <name type="scientific">Seminibacterium arietis</name>
    <dbReference type="NCBI Taxonomy" id="1173502"/>
    <lineage>
        <taxon>Bacteria</taxon>
        <taxon>Pseudomonadati</taxon>
        <taxon>Pseudomonadota</taxon>
        <taxon>Gammaproteobacteria</taxon>
        <taxon>Pasteurellales</taxon>
        <taxon>Pasteurellaceae</taxon>
        <taxon>Seminibacterium</taxon>
    </lineage>
</organism>
<feature type="transmembrane region" description="Helical" evidence="2">
    <location>
        <begin position="12"/>
        <end position="28"/>
    </location>
</feature>
<name>A0ABW3IA31_9PAST</name>
<keyword evidence="2" id="KW-0472">Membrane</keyword>
<feature type="transmembrane region" description="Helical" evidence="2">
    <location>
        <begin position="40"/>
        <end position="59"/>
    </location>
</feature>
<evidence type="ECO:0000256" key="1">
    <source>
        <dbReference type="SAM" id="Coils"/>
    </source>
</evidence>
<keyword evidence="1" id="KW-0175">Coiled coil</keyword>
<evidence type="ECO:0000313" key="3">
    <source>
        <dbReference type="EMBL" id="MFD0966749.1"/>
    </source>
</evidence>
<comment type="caution">
    <text evidence="3">The sequence shown here is derived from an EMBL/GenBank/DDBJ whole genome shotgun (WGS) entry which is preliminary data.</text>
</comment>
<dbReference type="RefSeq" id="WP_380821433.1">
    <property type="nucleotide sequence ID" value="NZ_JBHTJN010000012.1"/>
</dbReference>
<evidence type="ECO:0008006" key="5">
    <source>
        <dbReference type="Google" id="ProtNLM"/>
    </source>
</evidence>
<keyword evidence="2" id="KW-0812">Transmembrane</keyword>
<feature type="transmembrane region" description="Helical" evidence="2">
    <location>
        <begin position="66"/>
        <end position="85"/>
    </location>
</feature>
<feature type="coiled-coil region" evidence="1">
    <location>
        <begin position="211"/>
        <end position="245"/>
    </location>
</feature>
<dbReference type="EMBL" id="JBHTJN010000012">
    <property type="protein sequence ID" value="MFD0966749.1"/>
    <property type="molecule type" value="Genomic_DNA"/>
</dbReference>
<keyword evidence="2" id="KW-1133">Transmembrane helix</keyword>
<evidence type="ECO:0000256" key="2">
    <source>
        <dbReference type="SAM" id="Phobius"/>
    </source>
</evidence>
<gene>
    <name evidence="3" type="ORF">ACFQ02_07845</name>
</gene>
<proteinExistence type="predicted"/>
<sequence length="343" mass="39284">MKPTSRKLPGWVHLPLLVFMGISLYQTAKGFTDLLGSELALAFSSALTMLMYGLTVAIGTRRINGLSTLGIVVVYFFCFLFSFSGNFNSVYSIYQEEQLYRDELLKHKQQLNNLVSAANKALDNFSPEIDLTRRRVESLTEQLVSQITDPTNPGYGERTEQIMIEIEKLLDEKITRFGGKSKANTNWTAIAQLYKDNIFRIVKRKITSNDYQKVENIRQDMLQKAQQLEQLIESTLKSAESVKETGYDANLKAVNIINAIGSQMQKFINNSERFHFEKVRFESQEFKKIAFTFHSAFTQHILVAILLAIFCIFIDWAVILMMGIFFSHKEHEIPEIVTSRTSL</sequence>
<reference evidence="4" key="1">
    <citation type="journal article" date="2019" name="Int. J. Syst. Evol. Microbiol.">
        <title>The Global Catalogue of Microorganisms (GCM) 10K type strain sequencing project: providing services to taxonomists for standard genome sequencing and annotation.</title>
        <authorList>
            <consortium name="The Broad Institute Genomics Platform"/>
            <consortium name="The Broad Institute Genome Sequencing Center for Infectious Disease"/>
            <person name="Wu L."/>
            <person name="Ma J."/>
        </authorList>
    </citation>
    <scope>NUCLEOTIDE SEQUENCE [LARGE SCALE GENOMIC DNA]</scope>
    <source>
        <strain evidence="4">CCUG 61707</strain>
    </source>
</reference>
<keyword evidence="4" id="KW-1185">Reference proteome</keyword>
<dbReference type="Proteomes" id="UP001596996">
    <property type="component" value="Unassembled WGS sequence"/>
</dbReference>
<feature type="transmembrane region" description="Helical" evidence="2">
    <location>
        <begin position="301"/>
        <end position="326"/>
    </location>
</feature>